<keyword evidence="2" id="KW-0255">Endonuclease</keyword>
<organism evidence="2 3">
    <name type="scientific">[Enterobacter] lignolyticus</name>
    <dbReference type="NCBI Taxonomy" id="1334193"/>
    <lineage>
        <taxon>Bacteria</taxon>
        <taxon>Pseudomonadati</taxon>
        <taxon>Pseudomonadota</taxon>
        <taxon>Gammaproteobacteria</taxon>
        <taxon>Enterobacterales</taxon>
        <taxon>Enterobacteriaceae</taxon>
        <taxon>Pluralibacter</taxon>
    </lineage>
</organism>
<evidence type="ECO:0000313" key="3">
    <source>
        <dbReference type="Proteomes" id="UP000069162"/>
    </source>
</evidence>
<feature type="domain" description="HNH nuclease" evidence="1">
    <location>
        <begin position="212"/>
        <end position="265"/>
    </location>
</feature>
<dbReference type="Pfam" id="PF13395">
    <property type="entry name" value="HNH_4"/>
    <property type="match status" value="1"/>
</dbReference>
<reference evidence="3" key="1">
    <citation type="submission" date="2015-10" db="EMBL/GenBank/DDBJ databases">
        <title>Complete Genome Sequencing of Klebsiella sp. strain G5.</title>
        <authorList>
            <person name="Chan K.-G."/>
            <person name="Chen J.-W."/>
        </authorList>
    </citation>
    <scope>NUCLEOTIDE SEQUENCE [LARGE SCALE GENOMIC DNA]</scope>
    <source>
        <strain evidence="3">G5</strain>
    </source>
</reference>
<name>A0A806X1Y3_9ENTR</name>
<dbReference type="AlphaFoldDB" id="A0A806X1Y3"/>
<keyword evidence="2" id="KW-0540">Nuclease</keyword>
<evidence type="ECO:0000259" key="1">
    <source>
        <dbReference type="Pfam" id="PF13395"/>
    </source>
</evidence>
<dbReference type="GO" id="GO:0004519">
    <property type="term" value="F:endonuclease activity"/>
    <property type="evidence" value="ECO:0007669"/>
    <property type="project" value="UniProtKB-KW"/>
</dbReference>
<evidence type="ECO:0000313" key="2">
    <source>
        <dbReference type="EMBL" id="ALR75224.1"/>
    </source>
</evidence>
<accession>A0A806X1Y3</accession>
<dbReference type="CDD" id="cd00085">
    <property type="entry name" value="HNHc"/>
    <property type="match status" value="1"/>
</dbReference>
<proteinExistence type="predicted"/>
<dbReference type="KEGG" id="kle:AO703_02535"/>
<dbReference type="Gene3D" id="1.10.30.50">
    <property type="match status" value="1"/>
</dbReference>
<protein>
    <submittedName>
        <fullName evidence="2">HNH endonuclease</fullName>
    </submittedName>
</protein>
<keyword evidence="2" id="KW-0378">Hydrolase</keyword>
<dbReference type="InterPro" id="IPR003615">
    <property type="entry name" value="HNH_nuc"/>
</dbReference>
<gene>
    <name evidence="2" type="ORF">AO703_02535</name>
</gene>
<dbReference type="Proteomes" id="UP000069162">
    <property type="component" value="Chromosome"/>
</dbReference>
<dbReference type="RefSeq" id="WP_062740173.1">
    <property type="nucleotide sequence ID" value="NZ_CP012871.1"/>
</dbReference>
<sequence length="337" mass="38973">MRFYQVEPTLENYWRGIILFGKNVASYKFALASALYEVKRDGSDLILLEDLALPYSAHICRHLQHAPKQVTSRSSNYLATCAQFNASEVGLDELRSITVRRGFDNVIDAFHNVNNGEIDKRFFIDERKTHKGIRLTDNFYRLTERLQFHNLTHETEARWRLVEQAWAMNVSRNLIAVEYDAQEQQLFSIASDRRVTITSCRDSLNGYQKGRCFYCNESVSLQTGDANLADVDHFIPWLLRDSVANINGVWNLVLACKNCNRGKLGKSSHVPSMRLLKRLHARNEYFINSHLPLRETLLQQTGKTEPQRRDFLNLVWNTAQQTLIHQWEPQAVGPGIF</sequence>
<dbReference type="EMBL" id="CP012871">
    <property type="protein sequence ID" value="ALR75224.1"/>
    <property type="molecule type" value="Genomic_DNA"/>
</dbReference>
<dbReference type="OrthoDB" id="9804086at2"/>